<dbReference type="InterPro" id="IPR024528">
    <property type="entry name" value="ThrE_2"/>
</dbReference>
<dbReference type="OrthoDB" id="413008at2759"/>
<dbReference type="GO" id="GO:0016020">
    <property type="term" value="C:membrane"/>
    <property type="evidence" value="ECO:0007669"/>
    <property type="project" value="UniProtKB-SubCell"/>
</dbReference>
<keyword evidence="2 6" id="KW-0812">Transmembrane</keyword>
<feature type="transmembrane region" description="Helical" evidence="6">
    <location>
        <begin position="131"/>
        <end position="151"/>
    </location>
</feature>
<dbReference type="Pfam" id="PF06738">
    <property type="entry name" value="ThrE"/>
    <property type="match status" value="1"/>
</dbReference>
<keyword evidence="10" id="KW-1185">Reference proteome</keyword>
<dbReference type="STRING" id="13706.A0A1X2HA80"/>
<protein>
    <recommendedName>
        <fullName evidence="11">Threonine/serine exporter-like N-terminal domain-containing protein</fullName>
    </recommendedName>
</protein>
<feature type="transmembrane region" description="Helical" evidence="6">
    <location>
        <begin position="281"/>
        <end position="299"/>
    </location>
</feature>
<name>A0A1X2HA80_SYNRA</name>
<evidence type="ECO:0000256" key="2">
    <source>
        <dbReference type="ARBA" id="ARBA00022692"/>
    </source>
</evidence>
<evidence type="ECO:0000256" key="5">
    <source>
        <dbReference type="ARBA" id="ARBA00034125"/>
    </source>
</evidence>
<sequence length="418" mass="44382">MAKLDLQAQFGYFPGFLLVSFGPENTLSTAQLVKVAPGLDLHNLLCLFELMEEVLTDQLTLAEATVKLDHIQHQSLYPTWLRLVAYGAASSTSAPLFFNGGWIDMALGFFLGVVLAAGVHVSPILTRFTSIFDVLMASVVGFLAAAVAARLPSSCFYALSIGGVVSLLPGYATLVSVLELASGAVASGTLQLATTLVYSLLLGFGLAIGASTHQLLFSSLAIVQSDAMCHALPWYYDFIWVPGFTAANVVILKAPARKYPILLLLAALSHCVHSLCFDHFVAYPHIATVAAAFAVATAAHIHCRIAVTVGFVDMIMGLLFLVPGSVGVSSSLDTFGQVLTSSSKMTETSVILNAGQQGIVFSSHMMVIAVSVSVGLVLATVVLFPVRKLVDALLKTPPPMNGKGRLYKKKDWLGDITF</sequence>
<feature type="transmembrane region" description="Helical" evidence="6">
    <location>
        <begin position="232"/>
        <end position="252"/>
    </location>
</feature>
<dbReference type="AlphaFoldDB" id="A0A1X2HA80"/>
<proteinExistence type="inferred from homology"/>
<comment type="similarity">
    <text evidence="5">Belongs to the ThrE exporter (TC 2.A.79) family.</text>
</comment>
<dbReference type="OMA" id="YHINDNS"/>
<feature type="domain" description="Threonine/Serine exporter ThrE" evidence="8">
    <location>
        <begin position="242"/>
        <end position="382"/>
    </location>
</feature>
<evidence type="ECO:0000313" key="9">
    <source>
        <dbReference type="EMBL" id="ORY94990.1"/>
    </source>
</evidence>
<dbReference type="PANTHER" id="PTHR31082:SF4">
    <property type="entry name" value="PHEROMONE-REGULATED MEMBRANE PROTEIN 10"/>
    <property type="match status" value="1"/>
</dbReference>
<reference evidence="9 10" key="1">
    <citation type="submission" date="2016-07" db="EMBL/GenBank/DDBJ databases">
        <title>Pervasive Adenine N6-methylation of Active Genes in Fungi.</title>
        <authorList>
            <consortium name="DOE Joint Genome Institute"/>
            <person name="Mondo S.J."/>
            <person name="Dannebaum R.O."/>
            <person name="Kuo R.C."/>
            <person name="Labutti K."/>
            <person name="Haridas S."/>
            <person name="Kuo A."/>
            <person name="Salamov A."/>
            <person name="Ahrendt S.R."/>
            <person name="Lipzen A."/>
            <person name="Sullivan W."/>
            <person name="Andreopoulos W.B."/>
            <person name="Clum A."/>
            <person name="Lindquist E."/>
            <person name="Daum C."/>
            <person name="Ramamoorthy G.K."/>
            <person name="Gryganskyi A."/>
            <person name="Culley D."/>
            <person name="Magnuson J.K."/>
            <person name="James T.Y."/>
            <person name="O'Malley M.A."/>
            <person name="Stajich J.E."/>
            <person name="Spatafora J.W."/>
            <person name="Visel A."/>
            <person name="Grigoriev I.V."/>
        </authorList>
    </citation>
    <scope>NUCLEOTIDE SEQUENCE [LARGE SCALE GENOMIC DNA]</scope>
    <source>
        <strain evidence="9 10">NRRL 2496</strain>
    </source>
</reference>
<evidence type="ECO:0000313" key="10">
    <source>
        <dbReference type="Proteomes" id="UP000242180"/>
    </source>
</evidence>
<feature type="transmembrane region" description="Helical" evidence="6">
    <location>
        <begin position="190"/>
        <end position="212"/>
    </location>
</feature>
<dbReference type="GO" id="GO:0022857">
    <property type="term" value="F:transmembrane transporter activity"/>
    <property type="evidence" value="ECO:0007669"/>
    <property type="project" value="InterPro"/>
</dbReference>
<dbReference type="EMBL" id="MCGN01000007">
    <property type="protein sequence ID" value="ORY94990.1"/>
    <property type="molecule type" value="Genomic_DNA"/>
</dbReference>
<comment type="subcellular location">
    <subcellularLocation>
        <location evidence="1">Membrane</location>
        <topology evidence="1">Multi-pass membrane protein</topology>
    </subcellularLocation>
</comment>
<dbReference type="InParanoid" id="A0A1X2HA80"/>
<accession>A0A1X2HA80</accession>
<evidence type="ECO:0000259" key="8">
    <source>
        <dbReference type="Pfam" id="PF12821"/>
    </source>
</evidence>
<comment type="caution">
    <text evidence="9">The sequence shown here is derived from an EMBL/GenBank/DDBJ whole genome shotgun (WGS) entry which is preliminary data.</text>
</comment>
<dbReference type="Proteomes" id="UP000242180">
    <property type="component" value="Unassembled WGS sequence"/>
</dbReference>
<evidence type="ECO:0000256" key="4">
    <source>
        <dbReference type="ARBA" id="ARBA00023136"/>
    </source>
</evidence>
<evidence type="ECO:0000256" key="3">
    <source>
        <dbReference type="ARBA" id="ARBA00022989"/>
    </source>
</evidence>
<keyword evidence="4 6" id="KW-0472">Membrane</keyword>
<feature type="transmembrane region" description="Helical" evidence="6">
    <location>
        <begin position="365"/>
        <end position="386"/>
    </location>
</feature>
<evidence type="ECO:0000259" key="7">
    <source>
        <dbReference type="Pfam" id="PF06738"/>
    </source>
</evidence>
<feature type="domain" description="Threonine/serine exporter-like N-terminal" evidence="7">
    <location>
        <begin position="3"/>
        <end position="211"/>
    </location>
</feature>
<dbReference type="Pfam" id="PF12821">
    <property type="entry name" value="ThrE_2"/>
    <property type="match status" value="1"/>
</dbReference>
<evidence type="ECO:0008006" key="11">
    <source>
        <dbReference type="Google" id="ProtNLM"/>
    </source>
</evidence>
<feature type="transmembrane region" description="Helical" evidence="6">
    <location>
        <begin position="96"/>
        <end position="119"/>
    </location>
</feature>
<evidence type="ECO:0000256" key="6">
    <source>
        <dbReference type="SAM" id="Phobius"/>
    </source>
</evidence>
<dbReference type="InterPro" id="IPR010619">
    <property type="entry name" value="ThrE-like_N"/>
</dbReference>
<feature type="transmembrane region" description="Helical" evidence="6">
    <location>
        <begin position="306"/>
        <end position="326"/>
    </location>
</feature>
<evidence type="ECO:0000256" key="1">
    <source>
        <dbReference type="ARBA" id="ARBA00004141"/>
    </source>
</evidence>
<gene>
    <name evidence="9" type="ORF">BCR43DRAFT_506903</name>
</gene>
<feature type="transmembrane region" description="Helical" evidence="6">
    <location>
        <begin position="259"/>
        <end position="275"/>
    </location>
</feature>
<organism evidence="9 10">
    <name type="scientific">Syncephalastrum racemosum</name>
    <name type="common">Filamentous fungus</name>
    <dbReference type="NCBI Taxonomy" id="13706"/>
    <lineage>
        <taxon>Eukaryota</taxon>
        <taxon>Fungi</taxon>
        <taxon>Fungi incertae sedis</taxon>
        <taxon>Mucoromycota</taxon>
        <taxon>Mucoromycotina</taxon>
        <taxon>Mucoromycetes</taxon>
        <taxon>Mucorales</taxon>
        <taxon>Syncephalastraceae</taxon>
        <taxon>Syncephalastrum</taxon>
    </lineage>
</organism>
<dbReference type="InterPro" id="IPR051361">
    <property type="entry name" value="ThrE/Ser_Exporter"/>
</dbReference>
<feature type="transmembrane region" description="Helical" evidence="6">
    <location>
        <begin position="157"/>
        <end position="178"/>
    </location>
</feature>
<dbReference type="PANTHER" id="PTHR31082">
    <property type="entry name" value="PHEROMONE-REGULATED MEMBRANE PROTEIN 10"/>
    <property type="match status" value="1"/>
</dbReference>
<keyword evidence="3 6" id="KW-1133">Transmembrane helix</keyword>